<dbReference type="Pfam" id="PF06985">
    <property type="entry name" value="HET"/>
    <property type="match status" value="1"/>
</dbReference>
<proteinExistence type="predicted"/>
<dbReference type="AlphaFoldDB" id="A0A6A6CI12"/>
<dbReference type="OrthoDB" id="3649769at2759"/>
<name>A0A6A6CI12_ZASCE</name>
<evidence type="ECO:0000256" key="1">
    <source>
        <dbReference type="SAM" id="MobiDB-lite"/>
    </source>
</evidence>
<protein>
    <recommendedName>
        <fullName evidence="2">Heterokaryon incompatibility domain-containing protein</fullName>
    </recommendedName>
</protein>
<dbReference type="RefSeq" id="XP_033667142.1">
    <property type="nucleotide sequence ID" value="XM_033806794.1"/>
</dbReference>
<feature type="region of interest" description="Disordered" evidence="1">
    <location>
        <begin position="241"/>
        <end position="262"/>
    </location>
</feature>
<dbReference type="Proteomes" id="UP000799537">
    <property type="component" value="Unassembled WGS sequence"/>
</dbReference>
<evidence type="ECO:0000259" key="2">
    <source>
        <dbReference type="Pfam" id="PF06985"/>
    </source>
</evidence>
<dbReference type="EMBL" id="ML993597">
    <property type="protein sequence ID" value="KAF2166253.1"/>
    <property type="molecule type" value="Genomic_DNA"/>
</dbReference>
<dbReference type="GeneID" id="54560066"/>
<evidence type="ECO:0000313" key="3">
    <source>
        <dbReference type="EMBL" id="KAF2166253.1"/>
    </source>
</evidence>
<dbReference type="PANTHER" id="PTHR33112">
    <property type="entry name" value="DOMAIN PROTEIN, PUTATIVE-RELATED"/>
    <property type="match status" value="1"/>
</dbReference>
<gene>
    <name evidence="3" type="ORF">M409DRAFT_23445</name>
</gene>
<sequence>MAEATETILVREAGGERKRFFIPRPRRIDHQTQTSVPEFSKIMKDHFGLFAASTPSTGTYMQPGQDIDPTSFVSPCPPQNTPSHQPIPGQDICECCEDIDIPRLFGHGNVRRYLMRDARAIFQCMQCALCRLLTGGFQSTIGLTLAETCNLPIQLHVVLTSVQAVLPLVKGAERQHELQAYVLDEEGSRMGEASMRLLGDAATKIGRSKAFKGRLIDPAAVDFSLAREWLHECDTGHYPKHGLASPSEIRQSSPRGDSGHHSDVSNGLVVVDVHERCLKQLPPNSRFLTLSYTWPLFDTLKLNRANHRALMAPGALADSNQRISNVIREAMSVVERLGEKYIWIDALCITQDDDDIRSGLISRMDQIYGDSYLNIIVATASTAGDDYSIPGVGTSRLSQQVTEELDGLRLVTALKDYNAALEKSRWATRGWIFQEGLLAERCLVFTDDQMYFRCKSDYRCEDATCEGIVAGFSSHPARPRQRESKLDFLMTLDFHDNVCKGVFFPEYGQLVREYSKRSLTNESDISDAFTGILNVLSGCSGCDFFHARPVTSLERSMMWYPIYPGERRPGYPSWSWLGWRGPVDFETDIIKRKDEEVCQPLVWWFIFVDFRMHPVRPDTPPNIELSIRELFGCFVPQLILEPSSIIAQAAVVRRRLRVPEEHICSFVTVLEQTLPFFAILDRDNRACGFLPSVDRNFARGYAADQSLGIELAILAETPLCKADTLHDRARFFHEDYDLTSPTARLCSVMLITYDGRGIASRRGVGKIHKDSVDAELAEDASRRILALG</sequence>
<feature type="domain" description="Heterokaryon incompatibility" evidence="2">
    <location>
        <begin position="287"/>
        <end position="435"/>
    </location>
</feature>
<evidence type="ECO:0000313" key="4">
    <source>
        <dbReference type="Proteomes" id="UP000799537"/>
    </source>
</evidence>
<accession>A0A6A6CI12</accession>
<dbReference type="InterPro" id="IPR010730">
    <property type="entry name" value="HET"/>
</dbReference>
<organism evidence="3 4">
    <name type="scientific">Zasmidium cellare ATCC 36951</name>
    <dbReference type="NCBI Taxonomy" id="1080233"/>
    <lineage>
        <taxon>Eukaryota</taxon>
        <taxon>Fungi</taxon>
        <taxon>Dikarya</taxon>
        <taxon>Ascomycota</taxon>
        <taxon>Pezizomycotina</taxon>
        <taxon>Dothideomycetes</taxon>
        <taxon>Dothideomycetidae</taxon>
        <taxon>Mycosphaerellales</taxon>
        <taxon>Mycosphaerellaceae</taxon>
        <taxon>Zasmidium</taxon>
    </lineage>
</organism>
<reference evidence="3" key="1">
    <citation type="journal article" date="2020" name="Stud. Mycol.">
        <title>101 Dothideomycetes genomes: a test case for predicting lifestyles and emergence of pathogens.</title>
        <authorList>
            <person name="Haridas S."/>
            <person name="Albert R."/>
            <person name="Binder M."/>
            <person name="Bloem J."/>
            <person name="Labutti K."/>
            <person name="Salamov A."/>
            <person name="Andreopoulos B."/>
            <person name="Baker S."/>
            <person name="Barry K."/>
            <person name="Bills G."/>
            <person name="Bluhm B."/>
            <person name="Cannon C."/>
            <person name="Castanera R."/>
            <person name="Culley D."/>
            <person name="Daum C."/>
            <person name="Ezra D."/>
            <person name="Gonzalez J."/>
            <person name="Henrissat B."/>
            <person name="Kuo A."/>
            <person name="Liang C."/>
            <person name="Lipzen A."/>
            <person name="Lutzoni F."/>
            <person name="Magnuson J."/>
            <person name="Mondo S."/>
            <person name="Nolan M."/>
            <person name="Ohm R."/>
            <person name="Pangilinan J."/>
            <person name="Park H.-J."/>
            <person name="Ramirez L."/>
            <person name="Alfaro M."/>
            <person name="Sun H."/>
            <person name="Tritt A."/>
            <person name="Yoshinaga Y."/>
            <person name="Zwiers L.-H."/>
            <person name="Turgeon B."/>
            <person name="Goodwin S."/>
            <person name="Spatafora J."/>
            <person name="Crous P."/>
            <person name="Grigoriev I."/>
        </authorList>
    </citation>
    <scope>NUCLEOTIDE SEQUENCE</scope>
    <source>
        <strain evidence="3">ATCC 36951</strain>
    </source>
</reference>
<keyword evidence="4" id="KW-1185">Reference proteome</keyword>
<dbReference type="PANTHER" id="PTHR33112:SF12">
    <property type="entry name" value="HETEROKARYON INCOMPATIBILITY DOMAIN-CONTAINING PROTEIN"/>
    <property type="match status" value="1"/>
</dbReference>